<feature type="region of interest" description="Disordered" evidence="1">
    <location>
        <begin position="84"/>
        <end position="104"/>
    </location>
</feature>
<sequence length="428" mass="47128">MVQEFHVLRCFACETFQVQQVKKAKKWNCKMCGEKQSVIKEYGRGTGVDCRQHVQKLNSLRGELLEEENEHAWASWEEDEECEYNREDEGLPSEPHQGDGGSRWSKYVETAATVDGDEEEEVNIYTESKRFGRQSNVRKRKKGRVARRGFGCRGDDEDDDDQDQGEGTCPWKCDKSHIKPPARSRPVHSSAAWDDHGFSISSLHSNTPTPSAASKPLPSGVPSRNVPGNSHVTSLSTEPNASRPTGPVATQRPLANTSVNREADSFAPRPVTKVSQPENKSSKWARFLSSPSNEDQGENGDGDPHWSGTDESSEKPWSVGYQDSDSATGCKDHDNFKTKLEKTSRASGQFGAVPGLANRCGVADKIKSAAACFGFVSATNQMASPTFTTSPIDQEMPVCYQPPPAKRPCPGLALSSLFQTDEDFDDTF</sequence>
<accession>A0AAV6FQF2</accession>
<feature type="compositionally biased region" description="Polar residues" evidence="1">
    <location>
        <begin position="226"/>
        <end position="243"/>
    </location>
</feature>
<dbReference type="GO" id="GO:0007095">
    <property type="term" value="P:mitotic G2 DNA damage checkpoint signaling"/>
    <property type="evidence" value="ECO:0007669"/>
    <property type="project" value="TreeGrafter"/>
</dbReference>
<feature type="compositionally biased region" description="Basic residues" evidence="1">
    <location>
        <begin position="136"/>
        <end position="147"/>
    </location>
</feature>
<dbReference type="InterPro" id="IPR032739">
    <property type="entry name" value="MRNIP"/>
</dbReference>
<dbReference type="Proteomes" id="UP000823561">
    <property type="component" value="Chromosome 21"/>
</dbReference>
<evidence type="ECO:0000313" key="3">
    <source>
        <dbReference type="EMBL" id="KAG5263927.1"/>
    </source>
</evidence>
<evidence type="ECO:0000313" key="4">
    <source>
        <dbReference type="Proteomes" id="UP000823561"/>
    </source>
</evidence>
<feature type="compositionally biased region" description="Acidic residues" evidence="1">
    <location>
        <begin position="155"/>
        <end position="164"/>
    </location>
</feature>
<dbReference type="GO" id="GO:0005634">
    <property type="term" value="C:nucleus"/>
    <property type="evidence" value="ECO:0007669"/>
    <property type="project" value="TreeGrafter"/>
</dbReference>
<feature type="compositionally biased region" description="Polar residues" evidence="1">
    <location>
        <begin position="199"/>
        <end position="212"/>
    </location>
</feature>
<organism evidence="3 4">
    <name type="scientific">Alosa alosa</name>
    <name type="common">allis shad</name>
    <dbReference type="NCBI Taxonomy" id="278164"/>
    <lineage>
        <taxon>Eukaryota</taxon>
        <taxon>Metazoa</taxon>
        <taxon>Chordata</taxon>
        <taxon>Craniata</taxon>
        <taxon>Vertebrata</taxon>
        <taxon>Euteleostomi</taxon>
        <taxon>Actinopterygii</taxon>
        <taxon>Neopterygii</taxon>
        <taxon>Teleostei</taxon>
        <taxon>Clupei</taxon>
        <taxon>Clupeiformes</taxon>
        <taxon>Clupeoidei</taxon>
        <taxon>Clupeidae</taxon>
        <taxon>Alosa</taxon>
    </lineage>
</organism>
<proteinExistence type="predicted"/>
<comment type="caution">
    <text evidence="3">The sequence shown here is derived from an EMBL/GenBank/DDBJ whole genome shotgun (WGS) entry which is preliminary data.</text>
</comment>
<evidence type="ECO:0000259" key="2">
    <source>
        <dbReference type="Pfam" id="PF15749"/>
    </source>
</evidence>
<protein>
    <recommendedName>
        <fullName evidence="2">MRN complex-interacting protein N-terminal domain-containing protein</fullName>
    </recommendedName>
</protein>
<dbReference type="PANTHER" id="PTHR15863:SF2">
    <property type="entry name" value="MRN COMPLEX-INTERACTING PROTEIN"/>
    <property type="match status" value="1"/>
</dbReference>
<feature type="region of interest" description="Disordered" evidence="1">
    <location>
        <begin position="132"/>
        <end position="334"/>
    </location>
</feature>
<reference evidence="3" key="1">
    <citation type="submission" date="2020-10" db="EMBL/GenBank/DDBJ databases">
        <title>Chromosome-scale genome assembly of the Allis shad, Alosa alosa.</title>
        <authorList>
            <person name="Margot Z."/>
            <person name="Christophe K."/>
            <person name="Cabau C."/>
            <person name="Louis A."/>
            <person name="Berthelot C."/>
            <person name="Parey E."/>
            <person name="Roest Crollius H."/>
            <person name="Montfort J."/>
            <person name="Robinson-Rechavi M."/>
            <person name="Bucao C."/>
            <person name="Bouchez O."/>
            <person name="Gislard M."/>
            <person name="Lluch J."/>
            <person name="Milhes M."/>
            <person name="Lampietro C."/>
            <person name="Lopez Roques C."/>
            <person name="Donnadieu C."/>
            <person name="Braasch I."/>
            <person name="Desvignes T."/>
            <person name="Postlethwait J."/>
            <person name="Bobe J."/>
            <person name="Guiguen Y."/>
        </authorList>
    </citation>
    <scope>NUCLEOTIDE SEQUENCE</scope>
    <source>
        <strain evidence="3">M-15738</strain>
        <tissue evidence="3">Blood</tissue>
    </source>
</reference>
<dbReference type="AlphaFoldDB" id="A0AAV6FQF2"/>
<evidence type="ECO:0000256" key="1">
    <source>
        <dbReference type="SAM" id="MobiDB-lite"/>
    </source>
</evidence>
<feature type="domain" description="MRN complex-interacting protein N-terminal" evidence="2">
    <location>
        <begin position="7"/>
        <end position="107"/>
    </location>
</feature>
<dbReference type="PANTHER" id="PTHR15863">
    <property type="entry name" value="MRN COMPLEX-INTERACTING PROTEIN"/>
    <property type="match status" value="1"/>
</dbReference>
<gene>
    <name evidence="3" type="ORF">AALO_G00270190</name>
</gene>
<name>A0AAV6FQF2_9TELE</name>
<dbReference type="EMBL" id="JADWDJ010000021">
    <property type="protein sequence ID" value="KAG5263927.1"/>
    <property type="molecule type" value="Genomic_DNA"/>
</dbReference>
<dbReference type="Pfam" id="PF15749">
    <property type="entry name" value="MRNIP"/>
    <property type="match status" value="1"/>
</dbReference>
<dbReference type="InterPro" id="IPR049472">
    <property type="entry name" value="MRNIP_N"/>
</dbReference>
<keyword evidence="4" id="KW-1185">Reference proteome</keyword>
<dbReference type="GO" id="GO:0003682">
    <property type="term" value="F:chromatin binding"/>
    <property type="evidence" value="ECO:0007669"/>
    <property type="project" value="TreeGrafter"/>
</dbReference>